<dbReference type="RefSeq" id="WP_166328100.1">
    <property type="nucleotide sequence ID" value="NZ_CP049933.1"/>
</dbReference>
<organism evidence="8 9">
    <name type="scientific">Leucobacter coleopterorum</name>
    <dbReference type="NCBI Taxonomy" id="2714933"/>
    <lineage>
        <taxon>Bacteria</taxon>
        <taxon>Bacillati</taxon>
        <taxon>Actinomycetota</taxon>
        <taxon>Actinomycetes</taxon>
        <taxon>Micrococcales</taxon>
        <taxon>Microbacteriaceae</taxon>
        <taxon>Leucobacter</taxon>
    </lineage>
</organism>
<proteinExistence type="inferred from homology"/>
<evidence type="ECO:0000313" key="9">
    <source>
        <dbReference type="Proteomes" id="UP000503441"/>
    </source>
</evidence>
<dbReference type="EMBL" id="CP049933">
    <property type="protein sequence ID" value="QIM17500.1"/>
    <property type="molecule type" value="Genomic_DNA"/>
</dbReference>
<feature type="domain" description="DUF6596" evidence="7">
    <location>
        <begin position="175"/>
        <end position="262"/>
    </location>
</feature>
<evidence type="ECO:0000313" key="8">
    <source>
        <dbReference type="EMBL" id="QIM17500.1"/>
    </source>
</evidence>
<dbReference type="Pfam" id="PF08281">
    <property type="entry name" value="Sigma70_r4_2"/>
    <property type="match status" value="1"/>
</dbReference>
<keyword evidence="2" id="KW-0805">Transcription regulation</keyword>
<evidence type="ECO:0000256" key="2">
    <source>
        <dbReference type="ARBA" id="ARBA00023015"/>
    </source>
</evidence>
<feature type="domain" description="RNA polymerase sigma-70 region 2" evidence="5">
    <location>
        <begin position="14"/>
        <end position="76"/>
    </location>
</feature>
<reference evidence="8 9" key="1">
    <citation type="submission" date="2020-03" db="EMBL/GenBank/DDBJ databases">
        <title>Leucobacter sp. nov., isolated from beetles.</title>
        <authorList>
            <person name="Hyun D.-W."/>
            <person name="Bae J.-W."/>
        </authorList>
    </citation>
    <scope>NUCLEOTIDE SEQUENCE [LARGE SCALE GENOMIC DNA]</scope>
    <source>
        <strain evidence="8 9">HDW9A</strain>
    </source>
</reference>
<dbReference type="InterPro" id="IPR046531">
    <property type="entry name" value="DUF6596"/>
</dbReference>
<dbReference type="Proteomes" id="UP000503441">
    <property type="component" value="Chromosome"/>
</dbReference>
<dbReference type="Gene3D" id="1.10.1740.10">
    <property type="match status" value="1"/>
</dbReference>
<keyword evidence="3" id="KW-0731">Sigma factor</keyword>
<comment type="similarity">
    <text evidence="1">Belongs to the sigma-70 factor family. ECF subfamily.</text>
</comment>
<sequence length="398" mass="44072">MDPVNQAVAALVREHWAPLLRSLIAFSGRVDLAEDALAASCERALSAWEKQMPTHPAAWIRRTAQRTIIDELRHEQALVKRRHLIATEESIDAEEGTQSGIDDRIELLWLACHPALGSESRPLLALRFVFGLSTDRIARMFLVSTPTMAARITRAKKRVTSAGFALTSSLDYPERADDVARAISVAYTAAYFAGDESSDDLVSLLHQVVQSRPHLTLSALDVLVSLTHARRDARISADGRLLTLAEQDRSLWRADEMTEALRRYTALSPGTGYAEELRAYATIAAAHALAPNIEKTDWSLIDAAHRRLARLGDSPLDRLERAAGQAVSGRPIERSDVDRLRQELPDHHRVLVVAAHLQRQEGDERGADALIRRAIELCEYEHERSALLHLLSDGGSAP</sequence>
<evidence type="ECO:0000259" key="6">
    <source>
        <dbReference type="Pfam" id="PF08281"/>
    </source>
</evidence>
<dbReference type="PANTHER" id="PTHR47756:SF2">
    <property type="entry name" value="BLL6612 PROTEIN"/>
    <property type="match status" value="1"/>
</dbReference>
<feature type="domain" description="RNA polymerase sigma factor 70 region 4 type 2" evidence="6">
    <location>
        <begin position="111"/>
        <end position="158"/>
    </location>
</feature>
<dbReference type="InterPro" id="IPR007627">
    <property type="entry name" value="RNA_pol_sigma70_r2"/>
</dbReference>
<accession>A0ABX6JT66</accession>
<protein>
    <submittedName>
        <fullName evidence="8">RNA polymerase subunit sigma-24</fullName>
    </submittedName>
</protein>
<dbReference type="Pfam" id="PF20239">
    <property type="entry name" value="DUF6596"/>
    <property type="match status" value="1"/>
</dbReference>
<evidence type="ECO:0000259" key="5">
    <source>
        <dbReference type="Pfam" id="PF04542"/>
    </source>
</evidence>
<evidence type="ECO:0000256" key="3">
    <source>
        <dbReference type="ARBA" id="ARBA00023082"/>
    </source>
</evidence>
<evidence type="ECO:0000256" key="4">
    <source>
        <dbReference type="ARBA" id="ARBA00023163"/>
    </source>
</evidence>
<evidence type="ECO:0000259" key="7">
    <source>
        <dbReference type="Pfam" id="PF20239"/>
    </source>
</evidence>
<dbReference type="SUPFAM" id="SSF88946">
    <property type="entry name" value="Sigma2 domain of RNA polymerase sigma factors"/>
    <property type="match status" value="1"/>
</dbReference>
<dbReference type="SUPFAM" id="SSF88659">
    <property type="entry name" value="Sigma3 and sigma4 domains of RNA polymerase sigma factors"/>
    <property type="match status" value="1"/>
</dbReference>
<dbReference type="Pfam" id="PF04542">
    <property type="entry name" value="Sigma70_r2"/>
    <property type="match status" value="1"/>
</dbReference>
<name>A0ABX6JT66_9MICO</name>
<dbReference type="InterPro" id="IPR013325">
    <property type="entry name" value="RNA_pol_sigma_r2"/>
</dbReference>
<dbReference type="InterPro" id="IPR013249">
    <property type="entry name" value="RNA_pol_sigma70_r4_t2"/>
</dbReference>
<dbReference type="PANTHER" id="PTHR47756">
    <property type="entry name" value="BLL6612 PROTEIN-RELATED"/>
    <property type="match status" value="1"/>
</dbReference>
<keyword evidence="4" id="KW-0804">Transcription</keyword>
<dbReference type="InterPro" id="IPR013324">
    <property type="entry name" value="RNA_pol_sigma_r3/r4-like"/>
</dbReference>
<gene>
    <name evidence="8" type="ORF">G7066_00040</name>
</gene>
<keyword evidence="9" id="KW-1185">Reference proteome</keyword>
<evidence type="ECO:0000256" key="1">
    <source>
        <dbReference type="ARBA" id="ARBA00010641"/>
    </source>
</evidence>